<evidence type="ECO:0000313" key="3">
    <source>
        <dbReference type="Proteomes" id="UP000691718"/>
    </source>
</evidence>
<dbReference type="Proteomes" id="UP000691718">
    <property type="component" value="Unassembled WGS sequence"/>
</dbReference>
<reference evidence="2" key="1">
    <citation type="submission" date="2021-04" db="EMBL/GenBank/DDBJ databases">
        <authorList>
            <person name="Tunstrom K."/>
        </authorList>
    </citation>
    <scope>NUCLEOTIDE SEQUENCE</scope>
</reference>
<name>A0A8S3Y5M1_PARAO</name>
<organism evidence="2 3">
    <name type="scientific">Parnassius apollo</name>
    <name type="common">Apollo butterfly</name>
    <name type="synonym">Papilio apollo</name>
    <dbReference type="NCBI Taxonomy" id="110799"/>
    <lineage>
        <taxon>Eukaryota</taxon>
        <taxon>Metazoa</taxon>
        <taxon>Ecdysozoa</taxon>
        <taxon>Arthropoda</taxon>
        <taxon>Hexapoda</taxon>
        <taxon>Insecta</taxon>
        <taxon>Pterygota</taxon>
        <taxon>Neoptera</taxon>
        <taxon>Endopterygota</taxon>
        <taxon>Lepidoptera</taxon>
        <taxon>Glossata</taxon>
        <taxon>Ditrysia</taxon>
        <taxon>Papilionoidea</taxon>
        <taxon>Papilionidae</taxon>
        <taxon>Parnassiinae</taxon>
        <taxon>Parnassini</taxon>
        <taxon>Parnassius</taxon>
        <taxon>Parnassius</taxon>
    </lineage>
</organism>
<sequence>MKLISRSGPSVLDSAPRVDALQVRRGQSARAVRRSMSPRPPDIKPTILCGFNLIPCRTSRDMDLNVRDFRA</sequence>
<evidence type="ECO:0000256" key="1">
    <source>
        <dbReference type="SAM" id="MobiDB-lite"/>
    </source>
</evidence>
<accession>A0A8S3Y5M1</accession>
<dbReference type="EMBL" id="CAJQZP010001568">
    <property type="protein sequence ID" value="CAG5054639.1"/>
    <property type="molecule type" value="Genomic_DNA"/>
</dbReference>
<protein>
    <submittedName>
        <fullName evidence="2">(apollo) hypothetical protein</fullName>
    </submittedName>
</protein>
<dbReference type="OrthoDB" id="6930423at2759"/>
<evidence type="ECO:0000313" key="2">
    <source>
        <dbReference type="EMBL" id="CAG5054639.1"/>
    </source>
</evidence>
<dbReference type="AlphaFoldDB" id="A0A8S3Y5M1"/>
<proteinExistence type="predicted"/>
<keyword evidence="3" id="KW-1185">Reference proteome</keyword>
<feature type="region of interest" description="Disordered" evidence="1">
    <location>
        <begin position="1"/>
        <end position="41"/>
    </location>
</feature>
<gene>
    <name evidence="2" type="ORF">PAPOLLO_LOCUS26024</name>
</gene>
<comment type="caution">
    <text evidence="2">The sequence shown here is derived from an EMBL/GenBank/DDBJ whole genome shotgun (WGS) entry which is preliminary data.</text>
</comment>